<dbReference type="EMBL" id="REGN01011241">
    <property type="protein sequence ID" value="RMZ97712.1"/>
    <property type="molecule type" value="Genomic_DNA"/>
</dbReference>
<comment type="caution">
    <text evidence="2">The sequence shown here is derived from an EMBL/GenBank/DDBJ whole genome shotgun (WGS) entry which is preliminary data.</text>
</comment>
<feature type="non-terminal residue" evidence="2">
    <location>
        <position position="1"/>
    </location>
</feature>
<keyword evidence="1" id="KW-0472">Membrane</keyword>
<evidence type="ECO:0000313" key="3">
    <source>
        <dbReference type="Proteomes" id="UP000276133"/>
    </source>
</evidence>
<feature type="transmembrane region" description="Helical" evidence="1">
    <location>
        <begin position="47"/>
        <end position="69"/>
    </location>
</feature>
<keyword evidence="1" id="KW-0812">Transmembrane</keyword>
<sequence>YLLLKCIGLFFVCHHLQNHAFLIMQKNKIKLVRCLVASKGSGNISSAAFSLISSILLGSSSNSVLFIFLRRVRLIFVASHP</sequence>
<protein>
    <submittedName>
        <fullName evidence="2">Uncharacterized protein</fullName>
    </submittedName>
</protein>
<proteinExistence type="predicted"/>
<gene>
    <name evidence="2" type="ORF">BpHYR1_019703</name>
</gene>
<evidence type="ECO:0000256" key="1">
    <source>
        <dbReference type="SAM" id="Phobius"/>
    </source>
</evidence>
<dbReference type="AlphaFoldDB" id="A0A3M7PF86"/>
<dbReference type="Proteomes" id="UP000276133">
    <property type="component" value="Unassembled WGS sequence"/>
</dbReference>
<organism evidence="2 3">
    <name type="scientific">Brachionus plicatilis</name>
    <name type="common">Marine rotifer</name>
    <name type="synonym">Brachionus muelleri</name>
    <dbReference type="NCBI Taxonomy" id="10195"/>
    <lineage>
        <taxon>Eukaryota</taxon>
        <taxon>Metazoa</taxon>
        <taxon>Spiralia</taxon>
        <taxon>Gnathifera</taxon>
        <taxon>Rotifera</taxon>
        <taxon>Eurotatoria</taxon>
        <taxon>Monogononta</taxon>
        <taxon>Pseudotrocha</taxon>
        <taxon>Ploima</taxon>
        <taxon>Brachionidae</taxon>
        <taxon>Brachionus</taxon>
    </lineage>
</organism>
<name>A0A3M7PF86_BRAPC</name>
<keyword evidence="1" id="KW-1133">Transmembrane helix</keyword>
<evidence type="ECO:0000313" key="2">
    <source>
        <dbReference type="EMBL" id="RMZ97712.1"/>
    </source>
</evidence>
<keyword evidence="3" id="KW-1185">Reference proteome</keyword>
<accession>A0A3M7PF86</accession>
<reference evidence="2 3" key="1">
    <citation type="journal article" date="2018" name="Sci. Rep.">
        <title>Genomic signatures of local adaptation to the degree of environmental predictability in rotifers.</title>
        <authorList>
            <person name="Franch-Gras L."/>
            <person name="Hahn C."/>
            <person name="Garcia-Roger E.M."/>
            <person name="Carmona M.J."/>
            <person name="Serra M."/>
            <person name="Gomez A."/>
        </authorList>
    </citation>
    <scope>NUCLEOTIDE SEQUENCE [LARGE SCALE GENOMIC DNA]</scope>
    <source>
        <strain evidence="2">HYR1</strain>
    </source>
</reference>